<proteinExistence type="predicted"/>
<comment type="caution">
    <text evidence="2">The sequence shown here is derived from an EMBL/GenBank/DDBJ whole genome shotgun (WGS) entry which is preliminary data.</text>
</comment>
<evidence type="ECO:0000256" key="1">
    <source>
        <dbReference type="SAM" id="MobiDB-lite"/>
    </source>
</evidence>
<dbReference type="EMBL" id="CAKMRJ010005412">
    <property type="protein sequence ID" value="CAH1440331.1"/>
    <property type="molecule type" value="Genomic_DNA"/>
</dbReference>
<sequence length="140" mass="15818">MKQSIKAEKVAYQGIKELVKFGKFAEIEDTPLVSSINAKVADEHVAPKPKFQFSFEEIELSNDEEDQEDKENELSENEFEDFIQQSIPIPEKDAVVTPPVVTERESRTSMQSSIPTPKQLDALIVELQQTLASPNSSCRY</sequence>
<gene>
    <name evidence="2" type="ORF">LVIROSA_LOCUS26472</name>
</gene>
<protein>
    <submittedName>
        <fullName evidence="2">Uncharacterized protein</fullName>
    </submittedName>
</protein>
<dbReference type="Proteomes" id="UP001157418">
    <property type="component" value="Unassembled WGS sequence"/>
</dbReference>
<feature type="compositionally biased region" description="Acidic residues" evidence="1">
    <location>
        <begin position="60"/>
        <end position="81"/>
    </location>
</feature>
<evidence type="ECO:0000313" key="2">
    <source>
        <dbReference type="EMBL" id="CAH1440331.1"/>
    </source>
</evidence>
<feature type="region of interest" description="Disordered" evidence="1">
    <location>
        <begin position="60"/>
        <end position="115"/>
    </location>
</feature>
<reference evidence="2 3" key="1">
    <citation type="submission" date="2022-01" db="EMBL/GenBank/DDBJ databases">
        <authorList>
            <person name="Xiong W."/>
            <person name="Schranz E."/>
        </authorList>
    </citation>
    <scope>NUCLEOTIDE SEQUENCE [LARGE SCALE GENOMIC DNA]</scope>
</reference>
<dbReference type="AlphaFoldDB" id="A0AAU9NR55"/>
<keyword evidence="3" id="KW-1185">Reference proteome</keyword>
<name>A0AAU9NR55_9ASTR</name>
<organism evidence="2 3">
    <name type="scientific">Lactuca virosa</name>
    <dbReference type="NCBI Taxonomy" id="75947"/>
    <lineage>
        <taxon>Eukaryota</taxon>
        <taxon>Viridiplantae</taxon>
        <taxon>Streptophyta</taxon>
        <taxon>Embryophyta</taxon>
        <taxon>Tracheophyta</taxon>
        <taxon>Spermatophyta</taxon>
        <taxon>Magnoliopsida</taxon>
        <taxon>eudicotyledons</taxon>
        <taxon>Gunneridae</taxon>
        <taxon>Pentapetalae</taxon>
        <taxon>asterids</taxon>
        <taxon>campanulids</taxon>
        <taxon>Asterales</taxon>
        <taxon>Asteraceae</taxon>
        <taxon>Cichorioideae</taxon>
        <taxon>Cichorieae</taxon>
        <taxon>Lactucinae</taxon>
        <taxon>Lactuca</taxon>
    </lineage>
</organism>
<accession>A0AAU9NR55</accession>
<evidence type="ECO:0000313" key="3">
    <source>
        <dbReference type="Proteomes" id="UP001157418"/>
    </source>
</evidence>